<evidence type="ECO:0000256" key="2">
    <source>
        <dbReference type="SAM" id="Phobius"/>
    </source>
</evidence>
<evidence type="ECO:0000256" key="1">
    <source>
        <dbReference type="SAM" id="MobiDB-lite"/>
    </source>
</evidence>
<name>A0A8S5UTW2_9CAUD</name>
<reference evidence="3" key="1">
    <citation type="journal article" date="2021" name="Proc. Natl. Acad. Sci. U.S.A.">
        <title>A Catalog of Tens of Thousands of Viruses from Human Metagenomes Reveals Hidden Associations with Chronic Diseases.</title>
        <authorList>
            <person name="Tisza M.J."/>
            <person name="Buck C.B."/>
        </authorList>
    </citation>
    <scope>NUCLEOTIDE SEQUENCE</scope>
    <source>
        <strain evidence="3">CtYA416</strain>
    </source>
</reference>
<organism evidence="3">
    <name type="scientific">Myoviridae sp. ctYA416</name>
    <dbReference type="NCBI Taxonomy" id="2825125"/>
    <lineage>
        <taxon>Viruses</taxon>
        <taxon>Duplodnaviria</taxon>
        <taxon>Heunggongvirae</taxon>
        <taxon>Uroviricota</taxon>
        <taxon>Caudoviricetes</taxon>
    </lineage>
</organism>
<keyword evidence="2" id="KW-0472">Membrane</keyword>
<evidence type="ECO:0000313" key="3">
    <source>
        <dbReference type="EMBL" id="DAF97868.1"/>
    </source>
</evidence>
<sequence length="738" mass="84254">MFNIKKRLYVRRRPPISSDKYKFIYESAMRNHDIILSEKVLSHPLELDMDTDKSVIKSIDLLMELYNHYPAEKVNRLQGLVLEGMFKVRSAVKMQGYLSRKLALQKGKITNFANKQIEDVKDKLKLGDKDKKKEKDAKKTEEENKEKEEVKQEALTNLYEASCMVKSYDRIIDNYDKINKRFSIDKLVLEGVRNEHDAERNAITVSKLVNTYNMSTIDKFKVALENYIFVLNKHGKKHDPVAIIEAVKSYFETQTDDLDQFRHNLPILLKSMTKYNPFNMSDVGKITIGKTVTVIEGVEIDREDVDAESLATTIRKNIEERDEKACLANLIQLMSMGVEKYVIPKIDTFVLADISGEGDTIFVPTLEKSIGSYTSYSYSADIEMLIGAVKKSLAKFDSGDKQMMDDFVDTLYLAIPDEEPLYFDDTDDFDGLDILSERIDSLYESVNSIIFKPVNRIVRNIKNLPTDILESVVYAAACHPAIFEKDVVLEQLLEEKARYRKIYNKTMDQYLRADLVNTSISLLEKTNGVNYGNDLSRNIQAAKDLKEYTSALVEFYEGTYFNEMDIGNVISVAVDKFKSTLKGAANEITIQSRQFDAGVEDFKNVVNNLVHSDDAKAEDREAVISGTVVPKASRLVKLALASGIGLLINPAIAIIVVLGYLGSTMEERSKERKIVLDEIEVELEMTNRYLKKAEDDNQLEKQRELLKIKKKLESQKARLTYNMLFKHGEHVPGKKEED</sequence>
<feature type="region of interest" description="Disordered" evidence="1">
    <location>
        <begin position="129"/>
        <end position="148"/>
    </location>
</feature>
<protein>
    <submittedName>
        <fullName evidence="3">Uncharacterized protein</fullName>
    </submittedName>
</protein>
<keyword evidence="2" id="KW-0812">Transmembrane</keyword>
<keyword evidence="2" id="KW-1133">Transmembrane helix</keyword>
<proteinExistence type="predicted"/>
<feature type="transmembrane region" description="Helical" evidence="2">
    <location>
        <begin position="638"/>
        <end position="662"/>
    </location>
</feature>
<accession>A0A8S5UTW2</accession>
<dbReference type="EMBL" id="BK016136">
    <property type="protein sequence ID" value="DAF97868.1"/>
    <property type="molecule type" value="Genomic_DNA"/>
</dbReference>